<organism evidence="1 2">
    <name type="scientific">Microbacterium phage Nicole72</name>
    <dbReference type="NCBI Taxonomy" id="3062838"/>
    <lineage>
        <taxon>Viruses</taxon>
        <taxon>Duplodnaviria</taxon>
        <taxon>Heunggongvirae</taxon>
        <taxon>Uroviricota</taxon>
        <taxon>Caudoviricetes</taxon>
        <taxon>Hodgkinviridae</taxon>
        <taxon>Meganvirus</taxon>
        <taxon>Meganvirus nichole72</taxon>
    </lineage>
</organism>
<dbReference type="Proteomes" id="UP001654554">
    <property type="component" value="Segment"/>
</dbReference>
<sequence>MALPSDNRIIAVALRRLAVLSDESPEVRARADTLADLFDAQDAQNEDEASAGDWLEEPEARAWAKHVLDEVVPMIDRSTVFVSLVPTSEVDIKFAVETGLALMMDKPMIVAVAPGTRVPAKMLALADAVVEFDPSQPDATQARLNEAFKQIMDSRS</sequence>
<reference evidence="1" key="1">
    <citation type="submission" date="2023-06" db="EMBL/GenBank/DDBJ databases">
        <authorList>
            <person name="Byrum C.A."/>
            <person name="Fullante V.A."/>
            <person name="Ghosh G."/>
            <person name="Ivey A.L."/>
            <person name="Joby C.P."/>
            <person name="Johnson E."/>
            <person name="Kamil H.A."/>
            <person name="Martinez L."/>
            <person name="Tutelo G.A."/>
            <person name="Wilson D."/>
            <person name="Ziegler A.J."/>
            <person name="Garlena R.A."/>
            <person name="Russell D.A."/>
            <person name="Jacobs-Sera D."/>
            <person name="Hatfull G.F."/>
        </authorList>
    </citation>
    <scope>NUCLEOTIDE SEQUENCE</scope>
</reference>
<name>A0ACD4UHP3_9CAUD</name>
<gene>
    <name evidence="1" type="primary">70</name>
    <name evidence="1" type="ORF">SEA_NICOLE72_70</name>
</gene>
<evidence type="ECO:0000313" key="1">
    <source>
        <dbReference type="EMBL" id="WKW87107.1"/>
    </source>
</evidence>
<evidence type="ECO:0000313" key="2">
    <source>
        <dbReference type="Proteomes" id="UP001654554"/>
    </source>
</evidence>
<proteinExistence type="predicted"/>
<keyword evidence="2" id="KW-1185">Reference proteome</keyword>
<protein>
    <submittedName>
        <fullName evidence="1">Deoxycytidylate deaminase</fullName>
    </submittedName>
</protein>
<dbReference type="EMBL" id="OR159674">
    <property type="protein sequence ID" value="WKW87107.1"/>
    <property type="molecule type" value="Genomic_DNA"/>
</dbReference>
<accession>A0ACD4UHP3</accession>